<proteinExistence type="predicted"/>
<gene>
    <name evidence="1" type="ORF">B0H63DRAFT_487605</name>
</gene>
<sequence>MRMMLFLPFRHFVVCAASSSSWILTIALRNFPQVPRSLRRTCMYAVYLWYGWRREATNGFRRECSKHRFEFLVFPFCPPRGIIPTVSGPVNNSPAPLERTP</sequence>
<reference evidence="1" key="1">
    <citation type="journal article" date="2023" name="Mol. Phylogenet. Evol.">
        <title>Genome-scale phylogeny and comparative genomics of the fungal order Sordariales.</title>
        <authorList>
            <person name="Hensen N."/>
            <person name="Bonometti L."/>
            <person name="Westerberg I."/>
            <person name="Brannstrom I.O."/>
            <person name="Guillou S."/>
            <person name="Cros-Aarteil S."/>
            <person name="Calhoun S."/>
            <person name="Haridas S."/>
            <person name="Kuo A."/>
            <person name="Mondo S."/>
            <person name="Pangilinan J."/>
            <person name="Riley R."/>
            <person name="LaButti K."/>
            <person name="Andreopoulos B."/>
            <person name="Lipzen A."/>
            <person name="Chen C."/>
            <person name="Yan M."/>
            <person name="Daum C."/>
            <person name="Ng V."/>
            <person name="Clum A."/>
            <person name="Steindorff A."/>
            <person name="Ohm R.A."/>
            <person name="Martin F."/>
            <person name="Silar P."/>
            <person name="Natvig D.O."/>
            <person name="Lalanne C."/>
            <person name="Gautier V."/>
            <person name="Ament-Velasquez S.L."/>
            <person name="Kruys A."/>
            <person name="Hutchinson M.I."/>
            <person name="Powell A.J."/>
            <person name="Barry K."/>
            <person name="Miller A.N."/>
            <person name="Grigoriev I.V."/>
            <person name="Debuchy R."/>
            <person name="Gladieux P."/>
            <person name="Hiltunen Thoren M."/>
            <person name="Johannesson H."/>
        </authorList>
    </citation>
    <scope>NUCLEOTIDE SEQUENCE</scope>
    <source>
        <strain evidence="1">CBS 232.78</strain>
    </source>
</reference>
<accession>A0AAE0K142</accession>
<evidence type="ECO:0000313" key="1">
    <source>
        <dbReference type="EMBL" id="KAK3368076.1"/>
    </source>
</evidence>
<dbReference type="EMBL" id="JAULSW010000010">
    <property type="protein sequence ID" value="KAK3368076.1"/>
    <property type="molecule type" value="Genomic_DNA"/>
</dbReference>
<name>A0AAE0K142_9PEZI</name>
<dbReference type="AlphaFoldDB" id="A0AAE0K142"/>
<protein>
    <submittedName>
        <fullName evidence="1">Uncharacterized protein</fullName>
    </submittedName>
</protein>
<dbReference type="Proteomes" id="UP001285441">
    <property type="component" value="Unassembled WGS sequence"/>
</dbReference>
<keyword evidence="2" id="KW-1185">Reference proteome</keyword>
<comment type="caution">
    <text evidence="1">The sequence shown here is derived from an EMBL/GenBank/DDBJ whole genome shotgun (WGS) entry which is preliminary data.</text>
</comment>
<organism evidence="1 2">
    <name type="scientific">Podospora didyma</name>
    <dbReference type="NCBI Taxonomy" id="330526"/>
    <lineage>
        <taxon>Eukaryota</taxon>
        <taxon>Fungi</taxon>
        <taxon>Dikarya</taxon>
        <taxon>Ascomycota</taxon>
        <taxon>Pezizomycotina</taxon>
        <taxon>Sordariomycetes</taxon>
        <taxon>Sordariomycetidae</taxon>
        <taxon>Sordariales</taxon>
        <taxon>Podosporaceae</taxon>
        <taxon>Podospora</taxon>
    </lineage>
</organism>
<evidence type="ECO:0000313" key="2">
    <source>
        <dbReference type="Proteomes" id="UP001285441"/>
    </source>
</evidence>
<reference evidence="1" key="2">
    <citation type="submission" date="2023-06" db="EMBL/GenBank/DDBJ databases">
        <authorList>
            <consortium name="Lawrence Berkeley National Laboratory"/>
            <person name="Haridas S."/>
            <person name="Hensen N."/>
            <person name="Bonometti L."/>
            <person name="Westerberg I."/>
            <person name="Brannstrom I.O."/>
            <person name="Guillou S."/>
            <person name="Cros-Aarteil S."/>
            <person name="Calhoun S."/>
            <person name="Kuo A."/>
            <person name="Mondo S."/>
            <person name="Pangilinan J."/>
            <person name="Riley R."/>
            <person name="LaButti K."/>
            <person name="Andreopoulos B."/>
            <person name="Lipzen A."/>
            <person name="Chen C."/>
            <person name="Yanf M."/>
            <person name="Daum C."/>
            <person name="Ng V."/>
            <person name="Clum A."/>
            <person name="Steindorff A."/>
            <person name="Ohm R."/>
            <person name="Martin F."/>
            <person name="Silar P."/>
            <person name="Natvig D."/>
            <person name="Lalanne C."/>
            <person name="Gautier V."/>
            <person name="Ament-velasquez S.L."/>
            <person name="Kruys A."/>
            <person name="Hutchinson M.I."/>
            <person name="Powell A.J."/>
            <person name="Barry K."/>
            <person name="Miller A.N."/>
            <person name="Grigoriev I.V."/>
            <person name="Debuchy R."/>
            <person name="Gladieux P."/>
            <person name="Thoren M.H."/>
            <person name="Johannesson H."/>
        </authorList>
    </citation>
    <scope>NUCLEOTIDE SEQUENCE</scope>
    <source>
        <strain evidence="1">CBS 232.78</strain>
    </source>
</reference>